<sequence length="328" mass="37997">MQQIIISQKGLLQVDATNQQLHDALQDTQSIVWLDIQSGKNLAKYIGLLSNEFQLLPLTIESMQEEKERAKLVGYHHYFYLVVHSLNFNGDAVEADTPKLDIIFGKNFLITSHQQELDWLSDFHKTVREDESEDNIVHLGVPRLLHAILDTMVDGYFPVLDDIDDVVDDLENSTVEQADNEVQTRIFRMKRILVQMRRVISPQVEVSSSLITRTGDFIPTEVEPYFSDVHDHLIRTFEVIDSYRDLMSGLLDVYLTTVSNRQNEIMKQLALISTIFLPITFITGVFGQNFAHSPQVEFDSGWNFWIVLLVMILLSLGQIWYFRHRQWI</sequence>
<comment type="function">
    <text evidence="8">Mediates influx of magnesium ions.</text>
</comment>
<dbReference type="PANTHER" id="PTHR46494:SF1">
    <property type="entry name" value="CORA FAMILY METAL ION TRANSPORTER (EUROFUNG)"/>
    <property type="match status" value="1"/>
</dbReference>
<evidence type="ECO:0000256" key="1">
    <source>
        <dbReference type="ARBA" id="ARBA00004651"/>
    </source>
</evidence>
<dbReference type="GO" id="GO:0050897">
    <property type="term" value="F:cobalt ion binding"/>
    <property type="evidence" value="ECO:0007669"/>
    <property type="project" value="TreeGrafter"/>
</dbReference>
<keyword evidence="5 8" id="KW-0812">Transmembrane</keyword>
<dbReference type="GO" id="GO:0015087">
    <property type="term" value="F:cobalt ion transmembrane transporter activity"/>
    <property type="evidence" value="ECO:0007669"/>
    <property type="project" value="UniProtKB-UniRule"/>
</dbReference>
<dbReference type="InterPro" id="IPR004488">
    <property type="entry name" value="Mg/Co-transport_prot_CorA"/>
</dbReference>
<dbReference type="GO" id="GO:0015095">
    <property type="term" value="F:magnesium ion transmembrane transporter activity"/>
    <property type="evidence" value="ECO:0007669"/>
    <property type="project" value="UniProtKB-UniRule"/>
</dbReference>
<dbReference type="GO" id="GO:0000287">
    <property type="term" value="F:magnesium ion binding"/>
    <property type="evidence" value="ECO:0007669"/>
    <property type="project" value="TreeGrafter"/>
</dbReference>
<keyword evidence="8" id="KW-0406">Ion transport</keyword>
<name>A0A5A5TEU7_9CHLR</name>
<feature type="transmembrane region" description="Helical" evidence="8">
    <location>
        <begin position="269"/>
        <end position="290"/>
    </location>
</feature>
<evidence type="ECO:0000256" key="3">
    <source>
        <dbReference type="ARBA" id="ARBA00022448"/>
    </source>
</evidence>
<evidence type="ECO:0000256" key="7">
    <source>
        <dbReference type="ARBA" id="ARBA00023136"/>
    </source>
</evidence>
<dbReference type="Gene3D" id="3.30.460.20">
    <property type="entry name" value="CorA soluble domain-like"/>
    <property type="match status" value="1"/>
</dbReference>
<dbReference type="CDD" id="cd12822">
    <property type="entry name" value="TmCorA-like"/>
    <property type="match status" value="1"/>
</dbReference>
<keyword evidence="8" id="KW-0460">Magnesium</keyword>
<dbReference type="Gene3D" id="1.20.58.340">
    <property type="entry name" value="Magnesium transport protein CorA, transmembrane region"/>
    <property type="match status" value="2"/>
</dbReference>
<comment type="caution">
    <text evidence="9">The sequence shown here is derived from an EMBL/GenBank/DDBJ whole genome shotgun (WGS) entry which is preliminary data.</text>
</comment>
<evidence type="ECO:0000313" key="10">
    <source>
        <dbReference type="Proteomes" id="UP000322530"/>
    </source>
</evidence>
<evidence type="ECO:0000256" key="8">
    <source>
        <dbReference type="RuleBase" id="RU362010"/>
    </source>
</evidence>
<dbReference type="InterPro" id="IPR045863">
    <property type="entry name" value="CorA_TM1_TM2"/>
</dbReference>
<comment type="similarity">
    <text evidence="2 8">Belongs to the CorA metal ion transporter (MIT) (TC 1.A.35) family.</text>
</comment>
<keyword evidence="10" id="KW-1185">Reference proteome</keyword>
<gene>
    <name evidence="8 9" type="primary">corA</name>
    <name evidence="9" type="ORF">KDI_36550</name>
</gene>
<keyword evidence="3 8" id="KW-0813">Transport</keyword>
<accession>A0A5A5TEU7</accession>
<dbReference type="SUPFAM" id="SSF143865">
    <property type="entry name" value="CorA soluble domain-like"/>
    <property type="match status" value="1"/>
</dbReference>
<organism evidence="9 10">
    <name type="scientific">Dictyobacter arantiisoli</name>
    <dbReference type="NCBI Taxonomy" id="2014874"/>
    <lineage>
        <taxon>Bacteria</taxon>
        <taxon>Bacillati</taxon>
        <taxon>Chloroflexota</taxon>
        <taxon>Ktedonobacteria</taxon>
        <taxon>Ktedonobacterales</taxon>
        <taxon>Dictyobacteraceae</taxon>
        <taxon>Dictyobacter</taxon>
    </lineage>
</organism>
<keyword evidence="7 8" id="KW-0472">Membrane</keyword>
<protein>
    <recommendedName>
        <fullName evidence="8">Magnesium transport protein CorA</fullName>
    </recommendedName>
</protein>
<evidence type="ECO:0000256" key="6">
    <source>
        <dbReference type="ARBA" id="ARBA00022989"/>
    </source>
</evidence>
<dbReference type="SUPFAM" id="SSF144083">
    <property type="entry name" value="Magnesium transport protein CorA, transmembrane region"/>
    <property type="match status" value="1"/>
</dbReference>
<dbReference type="InterPro" id="IPR045861">
    <property type="entry name" value="CorA_cytoplasmic_dom"/>
</dbReference>
<evidence type="ECO:0000256" key="5">
    <source>
        <dbReference type="ARBA" id="ARBA00022692"/>
    </source>
</evidence>
<keyword evidence="6 8" id="KW-1133">Transmembrane helix</keyword>
<dbReference type="GO" id="GO:0005886">
    <property type="term" value="C:plasma membrane"/>
    <property type="evidence" value="ECO:0007669"/>
    <property type="project" value="UniProtKB-SubCell"/>
</dbReference>
<proteinExistence type="inferred from homology"/>
<evidence type="ECO:0000256" key="2">
    <source>
        <dbReference type="ARBA" id="ARBA00009765"/>
    </source>
</evidence>
<dbReference type="NCBIfam" id="TIGR00383">
    <property type="entry name" value="corA"/>
    <property type="match status" value="1"/>
</dbReference>
<evidence type="ECO:0000256" key="4">
    <source>
        <dbReference type="ARBA" id="ARBA00022475"/>
    </source>
</evidence>
<comment type="subcellular location">
    <subcellularLocation>
        <location evidence="1">Cell membrane</location>
        <topology evidence="1">Multi-pass membrane protein</topology>
    </subcellularLocation>
    <subcellularLocation>
        <location evidence="8">Membrane</location>
        <topology evidence="8">Multi-pass membrane protein</topology>
    </subcellularLocation>
</comment>
<keyword evidence="4 8" id="KW-1003">Cell membrane</keyword>
<feature type="transmembrane region" description="Helical" evidence="8">
    <location>
        <begin position="302"/>
        <end position="322"/>
    </location>
</feature>
<dbReference type="EMBL" id="BIXY01000060">
    <property type="protein sequence ID" value="GCF10091.1"/>
    <property type="molecule type" value="Genomic_DNA"/>
</dbReference>
<reference evidence="9 10" key="1">
    <citation type="submission" date="2019-01" db="EMBL/GenBank/DDBJ databases">
        <title>Draft genome sequence of Dictyobacter sp. Uno17.</title>
        <authorList>
            <person name="Wang C.M."/>
            <person name="Zheng Y."/>
            <person name="Sakai Y."/>
            <person name="Abe K."/>
            <person name="Yokota A."/>
            <person name="Yabe S."/>
        </authorList>
    </citation>
    <scope>NUCLEOTIDE SEQUENCE [LARGE SCALE GENOMIC DNA]</scope>
    <source>
        <strain evidence="9 10">Uno17</strain>
    </source>
</reference>
<dbReference type="OrthoDB" id="9803416at2"/>
<evidence type="ECO:0000313" key="9">
    <source>
        <dbReference type="EMBL" id="GCF10091.1"/>
    </source>
</evidence>
<dbReference type="InterPro" id="IPR002523">
    <property type="entry name" value="MgTranspt_CorA/ZnTranspt_ZntB"/>
</dbReference>
<dbReference type="Pfam" id="PF01544">
    <property type="entry name" value="CorA"/>
    <property type="match status" value="1"/>
</dbReference>
<dbReference type="Proteomes" id="UP000322530">
    <property type="component" value="Unassembled WGS sequence"/>
</dbReference>
<dbReference type="RefSeq" id="WP_149402995.1">
    <property type="nucleotide sequence ID" value="NZ_BIXY01000060.1"/>
</dbReference>
<dbReference type="PANTHER" id="PTHR46494">
    <property type="entry name" value="CORA FAMILY METAL ION TRANSPORTER (EUROFUNG)"/>
    <property type="match status" value="1"/>
</dbReference>
<dbReference type="AlphaFoldDB" id="A0A5A5TEU7"/>
<dbReference type="FunFam" id="1.20.58.340:FF:000012">
    <property type="entry name" value="Magnesium transport protein CorA"/>
    <property type="match status" value="1"/>
</dbReference>